<reference evidence="3 4" key="1">
    <citation type="submission" date="2019-03" db="EMBL/GenBank/DDBJ databases">
        <title>An improved genome assembly of the fluke Schistosoma japonicum.</title>
        <authorList>
            <person name="Hu W."/>
            <person name="Luo F."/>
            <person name="Yin M."/>
            <person name="Mo X."/>
            <person name="Sun C."/>
            <person name="Wu Q."/>
            <person name="Zhu B."/>
            <person name="Xiang M."/>
            <person name="Wang J."/>
            <person name="Wang Y."/>
            <person name="Zhang T."/>
            <person name="Xu B."/>
            <person name="Zheng H."/>
            <person name="Feng Z."/>
        </authorList>
    </citation>
    <scope>NUCLEOTIDE SEQUENCE [LARGE SCALE GENOMIC DNA]</scope>
    <source>
        <strain evidence="3">HuSjv2</strain>
        <tissue evidence="3">Worms</tissue>
    </source>
</reference>
<evidence type="ECO:0000313" key="3">
    <source>
        <dbReference type="EMBL" id="TNN15173.1"/>
    </source>
</evidence>
<dbReference type="AlphaFoldDB" id="A0A4Z2DFA0"/>
<dbReference type="SUPFAM" id="SSF111126">
    <property type="entry name" value="Ligand-binding domain in the NO signalling and Golgi transport"/>
    <property type="match status" value="1"/>
</dbReference>
<keyword evidence="4" id="KW-1185">Reference proteome</keyword>
<proteinExistence type="inferred from homology"/>
<evidence type="ECO:0000313" key="4">
    <source>
        <dbReference type="Proteomes" id="UP000311919"/>
    </source>
</evidence>
<dbReference type="EMBL" id="SKCS01000154">
    <property type="protein sequence ID" value="TNN15173.1"/>
    <property type="molecule type" value="Genomic_DNA"/>
</dbReference>
<gene>
    <name evidence="3" type="ORF">EWB00_001586</name>
</gene>
<dbReference type="GO" id="GO:0030008">
    <property type="term" value="C:TRAPP complex"/>
    <property type="evidence" value="ECO:0007669"/>
    <property type="project" value="TreeGrafter"/>
</dbReference>
<comment type="caution">
    <text evidence="3">The sequence shown here is derived from an EMBL/GenBank/DDBJ whole genome shotgun (WGS) entry which is preliminary data.</text>
</comment>
<comment type="similarity">
    <text evidence="2">Belongs to the TRAPP small subunits family. BET3 subfamily.</text>
</comment>
<dbReference type="PANTHER" id="PTHR12817:SF0">
    <property type="entry name" value="GEO08327P1"/>
    <property type="match status" value="1"/>
</dbReference>
<dbReference type="PANTHER" id="PTHR12817">
    <property type="entry name" value="TRAFFICKING PROTEIN PARTICLE COMPLEX SUBUNIT 6B"/>
    <property type="match status" value="1"/>
</dbReference>
<accession>A0A4Z2DFA0</accession>
<dbReference type="GO" id="GO:0006888">
    <property type="term" value="P:endoplasmic reticulum to Golgi vesicle-mediated transport"/>
    <property type="evidence" value="ECO:0007669"/>
    <property type="project" value="TreeGrafter"/>
</dbReference>
<comment type="subcellular location">
    <subcellularLocation>
        <location evidence="1">Golgi apparatus</location>
        <location evidence="1">cis-Golgi network</location>
    </subcellularLocation>
</comment>
<evidence type="ECO:0000256" key="2">
    <source>
        <dbReference type="ARBA" id="ARBA00006218"/>
    </source>
</evidence>
<dbReference type="Pfam" id="PF04051">
    <property type="entry name" value="TRAPP"/>
    <property type="match status" value="1"/>
</dbReference>
<dbReference type="GO" id="GO:0005801">
    <property type="term" value="C:cis-Golgi network"/>
    <property type="evidence" value="ECO:0007669"/>
    <property type="project" value="TreeGrafter"/>
</dbReference>
<dbReference type="GO" id="GO:0005802">
    <property type="term" value="C:trans-Golgi network"/>
    <property type="evidence" value="ECO:0007669"/>
    <property type="project" value="TreeGrafter"/>
</dbReference>
<dbReference type="CDD" id="cd14944">
    <property type="entry name" value="TRAPPC6A_Trs33"/>
    <property type="match status" value="1"/>
</dbReference>
<dbReference type="Gene3D" id="3.30.1380.20">
    <property type="entry name" value="Trafficking protein particle complex subunit 3"/>
    <property type="match status" value="1"/>
</dbReference>
<dbReference type="OrthoDB" id="941624at2759"/>
<dbReference type="InterPro" id="IPR024096">
    <property type="entry name" value="NO_sig/Golgi_transp_ligand-bd"/>
</dbReference>
<dbReference type="InterPro" id="IPR037992">
    <property type="entry name" value="TRAPPC6/Trs33"/>
</dbReference>
<organism evidence="3 4">
    <name type="scientific">Schistosoma japonicum</name>
    <name type="common">Blood fluke</name>
    <dbReference type="NCBI Taxonomy" id="6182"/>
    <lineage>
        <taxon>Eukaryota</taxon>
        <taxon>Metazoa</taxon>
        <taxon>Spiralia</taxon>
        <taxon>Lophotrochozoa</taxon>
        <taxon>Platyhelminthes</taxon>
        <taxon>Trematoda</taxon>
        <taxon>Digenea</taxon>
        <taxon>Strigeidida</taxon>
        <taxon>Schistosomatoidea</taxon>
        <taxon>Schistosomatidae</taxon>
        <taxon>Schistosoma</taxon>
    </lineage>
</organism>
<dbReference type="InterPro" id="IPR007194">
    <property type="entry name" value="TRAPP_component"/>
</dbReference>
<dbReference type="Proteomes" id="UP000311919">
    <property type="component" value="Unassembled WGS sequence"/>
</dbReference>
<name>A0A4Z2DFA0_SCHJA</name>
<protein>
    <submittedName>
        <fullName evidence="3">Trafficking protein particle complex subunit 6B isoform 3</fullName>
    </submittedName>
</protein>
<sequence>MRNVNVHPFDVFDALMIEIINYSTSVSSGDSCVRFLESIGVSVSEKLIEKATKDHSRFINELDMVKYVCTEFWSSVYHKQVDTLKTNYQDVYVLTVNDFQPLLKFESVPESMSEIPKYLAFPSGLLKGALCSLGLNCIVTAECEQLPTCKFTVTILSYRGVN</sequence>
<evidence type="ECO:0000256" key="1">
    <source>
        <dbReference type="ARBA" id="ARBA00004222"/>
    </source>
</evidence>